<protein>
    <recommendedName>
        <fullName evidence="1">Knr4/Smi1-like domain-containing protein</fullName>
    </recommendedName>
</protein>
<feature type="domain" description="Knr4/Smi1-like" evidence="1">
    <location>
        <begin position="40"/>
        <end position="155"/>
    </location>
</feature>
<organism evidence="2 3">
    <name type="scientific">Paenibacillus tundrae</name>
    <dbReference type="NCBI Taxonomy" id="528187"/>
    <lineage>
        <taxon>Bacteria</taxon>
        <taxon>Bacillati</taxon>
        <taxon>Bacillota</taxon>
        <taxon>Bacilli</taxon>
        <taxon>Bacillales</taxon>
        <taxon>Paenibacillaceae</taxon>
        <taxon>Paenibacillus</taxon>
    </lineage>
</organism>
<dbReference type="Proteomes" id="UP001233836">
    <property type="component" value="Unassembled WGS sequence"/>
</dbReference>
<evidence type="ECO:0000259" key="1">
    <source>
        <dbReference type="Pfam" id="PF09346"/>
    </source>
</evidence>
<dbReference type="SUPFAM" id="SSF160631">
    <property type="entry name" value="SMI1/KNR4-like"/>
    <property type="match status" value="1"/>
</dbReference>
<comment type="caution">
    <text evidence="2">The sequence shown here is derived from an EMBL/GenBank/DDBJ whole genome shotgun (WGS) entry which is preliminary data.</text>
</comment>
<proteinExistence type="predicted"/>
<evidence type="ECO:0000313" key="3">
    <source>
        <dbReference type="Proteomes" id="UP001233836"/>
    </source>
</evidence>
<sequence>MRSTFQEFILWAEANGWAIRSESSHEINLDANVSTRYNHIPNEYLNFIRVVKQCVSPSEQTWFLCENEYNHSTDTAFQWNEFELLSLEAAAGDDQWTSEIKTWWDHYLPIVISVQGGYSFYAIDLSKERGTIVRGEEPEFEEVTKVADHLDEFLQGIMLSSIVLE</sequence>
<evidence type="ECO:0000313" key="2">
    <source>
        <dbReference type="EMBL" id="MDQ0169322.1"/>
    </source>
</evidence>
<accession>A0ABT9W8B7</accession>
<dbReference type="RefSeq" id="WP_307213314.1">
    <property type="nucleotide sequence ID" value="NZ_JAUSTI010000002.1"/>
</dbReference>
<dbReference type="InterPro" id="IPR018958">
    <property type="entry name" value="Knr4/Smi1-like_dom"/>
</dbReference>
<dbReference type="EMBL" id="JAUSTI010000002">
    <property type="protein sequence ID" value="MDQ0169322.1"/>
    <property type="molecule type" value="Genomic_DNA"/>
</dbReference>
<keyword evidence="3" id="KW-1185">Reference proteome</keyword>
<dbReference type="InterPro" id="IPR037883">
    <property type="entry name" value="Knr4/Smi1-like_sf"/>
</dbReference>
<name>A0ABT9W8B7_9BACL</name>
<dbReference type="Gene3D" id="3.40.1580.10">
    <property type="entry name" value="SMI1/KNR4-like"/>
    <property type="match status" value="1"/>
</dbReference>
<dbReference type="Pfam" id="PF09346">
    <property type="entry name" value="SMI1_KNR4"/>
    <property type="match status" value="1"/>
</dbReference>
<gene>
    <name evidence="2" type="ORF">J2T19_000762</name>
</gene>
<reference evidence="2 3" key="1">
    <citation type="submission" date="2023-07" db="EMBL/GenBank/DDBJ databases">
        <title>Sorghum-associated microbial communities from plants grown in Nebraska, USA.</title>
        <authorList>
            <person name="Schachtman D."/>
        </authorList>
    </citation>
    <scope>NUCLEOTIDE SEQUENCE [LARGE SCALE GENOMIC DNA]</scope>
    <source>
        <strain evidence="2 3">DS1314</strain>
    </source>
</reference>